<comment type="caution">
    <text evidence="8">The sequence shown here is derived from an EMBL/GenBank/DDBJ whole genome shotgun (WGS) entry which is preliminary data.</text>
</comment>
<dbReference type="eggNOG" id="COG3765">
    <property type="taxonomic scope" value="Bacteria"/>
</dbReference>
<dbReference type="EMBL" id="AUVB01000046">
    <property type="protein sequence ID" value="KGE03837.1"/>
    <property type="molecule type" value="Genomic_DNA"/>
</dbReference>
<sequence>MNEPKVPQPTAAPPGYYPVTFAEDEIDLFELALTLWRQRLLVLAITLAAPLLAAGYLLLIAEPVYESEARLLPPAAGSLEKIVIPRDSLNSSPAGETRLTVTAEEPDDGLTIDYLSAPPIDDIFQRVAEQLFAQETRRAALLAISPPEGTGPGQHAAGSFTVAMEKPDRGSELGESLSVRFRAPDPQLAAAAVAALVAEAQTRATQELLAGRSAVLERRIEMLQGMLAASVETARLAASHRATRLRAAIETASSLGLEDPAPLASLSLQPGTDDALYLRGARLLRAELNALEARSGDSKGDAFLPFAPDAATLEAQIAHLQTIVTQPVDGIEVARLDQPATVPAAAASPRPRMVLALAAVLGLFAGIGTALVRSAIGKRLEQERQG</sequence>
<evidence type="ECO:0000259" key="7">
    <source>
        <dbReference type="Pfam" id="PF02706"/>
    </source>
</evidence>
<keyword evidence="4 6" id="KW-1133">Transmembrane helix</keyword>
<dbReference type="InterPro" id="IPR003856">
    <property type="entry name" value="LPS_length_determ_N"/>
</dbReference>
<dbReference type="SUPFAM" id="SSF160355">
    <property type="entry name" value="Bacterial polysaccharide co-polymerase-like"/>
    <property type="match status" value="1"/>
</dbReference>
<dbReference type="PANTHER" id="PTHR32309">
    <property type="entry name" value="TYROSINE-PROTEIN KINASE"/>
    <property type="match status" value="1"/>
</dbReference>
<protein>
    <submittedName>
        <fullName evidence="8">Regulator of length of O-antigen component of lipopolysaccharide chain</fullName>
    </submittedName>
</protein>
<evidence type="ECO:0000256" key="1">
    <source>
        <dbReference type="ARBA" id="ARBA00004651"/>
    </source>
</evidence>
<reference evidence="8 9" key="1">
    <citation type="journal article" date="2014" name="Genome Announc.">
        <title>Genome Sequence of Gammaproteobacterial Pseudohaliea rubra Type Strain DSM 19751, Isolated from Coastal Seawater of the Mediterranean Sea.</title>
        <authorList>
            <person name="Spring S."/>
            <person name="Fiebig A."/>
            <person name="Riedel T."/>
            <person name="Goker M."/>
            <person name="Klenk H.P."/>
        </authorList>
    </citation>
    <scope>NUCLEOTIDE SEQUENCE [LARGE SCALE GENOMIC DNA]</scope>
    <source>
        <strain evidence="8 9">DSM 19751</strain>
    </source>
</reference>
<keyword evidence="2" id="KW-1003">Cell membrane</keyword>
<feature type="domain" description="Polysaccharide chain length determinant N-terminal" evidence="7">
    <location>
        <begin position="24"/>
        <end position="78"/>
    </location>
</feature>
<comment type="subcellular location">
    <subcellularLocation>
        <location evidence="1">Cell membrane</location>
        <topology evidence="1">Multi-pass membrane protein</topology>
    </subcellularLocation>
</comment>
<keyword evidence="9" id="KW-1185">Reference proteome</keyword>
<dbReference type="OrthoDB" id="8113255at2"/>
<dbReference type="STRING" id="1265313.HRUBRA_01584"/>
<keyword evidence="5 6" id="KW-0472">Membrane</keyword>
<feature type="transmembrane region" description="Helical" evidence="6">
    <location>
        <begin position="40"/>
        <end position="61"/>
    </location>
</feature>
<gene>
    <name evidence="8" type="ORF">HRUBRA_01584</name>
</gene>
<dbReference type="AlphaFoldDB" id="A0A095VQU8"/>
<keyword evidence="3 6" id="KW-0812">Transmembrane</keyword>
<evidence type="ECO:0000256" key="6">
    <source>
        <dbReference type="SAM" id="Phobius"/>
    </source>
</evidence>
<organism evidence="8 9">
    <name type="scientific">Pseudohaliea rubra DSM 19751</name>
    <dbReference type="NCBI Taxonomy" id="1265313"/>
    <lineage>
        <taxon>Bacteria</taxon>
        <taxon>Pseudomonadati</taxon>
        <taxon>Pseudomonadota</taxon>
        <taxon>Gammaproteobacteria</taxon>
        <taxon>Cellvibrionales</taxon>
        <taxon>Halieaceae</taxon>
        <taxon>Pseudohaliea</taxon>
    </lineage>
</organism>
<dbReference type="RefSeq" id="WP_035515722.1">
    <property type="nucleotide sequence ID" value="NZ_KN234757.1"/>
</dbReference>
<feature type="transmembrane region" description="Helical" evidence="6">
    <location>
        <begin position="353"/>
        <end position="376"/>
    </location>
</feature>
<evidence type="ECO:0000256" key="3">
    <source>
        <dbReference type="ARBA" id="ARBA00022692"/>
    </source>
</evidence>
<dbReference type="HOGENOM" id="CLU_715276_0_0_6"/>
<proteinExistence type="predicted"/>
<evidence type="ECO:0000256" key="2">
    <source>
        <dbReference type="ARBA" id="ARBA00022475"/>
    </source>
</evidence>
<dbReference type="GO" id="GO:0004713">
    <property type="term" value="F:protein tyrosine kinase activity"/>
    <property type="evidence" value="ECO:0007669"/>
    <property type="project" value="TreeGrafter"/>
</dbReference>
<accession>A0A095VQU8</accession>
<dbReference type="Proteomes" id="UP000029640">
    <property type="component" value="Unassembled WGS sequence"/>
</dbReference>
<dbReference type="Gene3D" id="3.30.1890.10">
    <property type="entry name" value="FepE-like"/>
    <property type="match status" value="1"/>
</dbReference>
<evidence type="ECO:0000256" key="4">
    <source>
        <dbReference type="ARBA" id="ARBA00022989"/>
    </source>
</evidence>
<evidence type="ECO:0000313" key="9">
    <source>
        <dbReference type="Proteomes" id="UP000029640"/>
    </source>
</evidence>
<dbReference type="PANTHER" id="PTHR32309:SF13">
    <property type="entry name" value="FERRIC ENTEROBACTIN TRANSPORT PROTEIN FEPE"/>
    <property type="match status" value="1"/>
</dbReference>
<name>A0A095VQU8_9GAMM</name>
<dbReference type="GO" id="GO:0005886">
    <property type="term" value="C:plasma membrane"/>
    <property type="evidence" value="ECO:0007669"/>
    <property type="project" value="UniProtKB-SubCell"/>
</dbReference>
<evidence type="ECO:0000256" key="5">
    <source>
        <dbReference type="ARBA" id="ARBA00023136"/>
    </source>
</evidence>
<dbReference type="Pfam" id="PF02706">
    <property type="entry name" value="Wzz"/>
    <property type="match status" value="1"/>
</dbReference>
<dbReference type="InterPro" id="IPR050445">
    <property type="entry name" value="Bact_polysacc_biosynth/exp"/>
</dbReference>
<evidence type="ECO:0000313" key="8">
    <source>
        <dbReference type="EMBL" id="KGE03837.1"/>
    </source>
</evidence>